<feature type="domain" description="Cyclic nucleotide-binding" evidence="4">
    <location>
        <begin position="17"/>
        <end position="120"/>
    </location>
</feature>
<comment type="caution">
    <text evidence="6">The sequence shown here is derived from an EMBL/GenBank/DDBJ whole genome shotgun (WGS) entry which is preliminary data.</text>
</comment>
<keyword evidence="7" id="KW-1185">Reference proteome</keyword>
<dbReference type="GO" id="GO:0003677">
    <property type="term" value="F:DNA binding"/>
    <property type="evidence" value="ECO:0007669"/>
    <property type="project" value="UniProtKB-KW"/>
</dbReference>
<dbReference type="SUPFAM" id="SSF51206">
    <property type="entry name" value="cAMP-binding domain-like"/>
    <property type="match status" value="1"/>
</dbReference>
<gene>
    <name evidence="6" type="ORF">C8E97_5386</name>
</gene>
<keyword evidence="2" id="KW-0238">DNA-binding</keyword>
<keyword evidence="1" id="KW-0805">Transcription regulation</keyword>
<dbReference type="PROSITE" id="PS51063">
    <property type="entry name" value="HTH_CRP_2"/>
    <property type="match status" value="1"/>
</dbReference>
<organism evidence="6 7">
    <name type="scientific">Saccharothrix australiensis</name>
    <dbReference type="NCBI Taxonomy" id="2072"/>
    <lineage>
        <taxon>Bacteria</taxon>
        <taxon>Bacillati</taxon>
        <taxon>Actinomycetota</taxon>
        <taxon>Actinomycetes</taxon>
        <taxon>Pseudonocardiales</taxon>
        <taxon>Pseudonocardiaceae</taxon>
        <taxon>Saccharothrix</taxon>
    </lineage>
</organism>
<dbReference type="PANTHER" id="PTHR24567">
    <property type="entry name" value="CRP FAMILY TRANSCRIPTIONAL REGULATORY PROTEIN"/>
    <property type="match status" value="1"/>
</dbReference>
<dbReference type="CDD" id="cd00038">
    <property type="entry name" value="CAP_ED"/>
    <property type="match status" value="1"/>
</dbReference>
<dbReference type="Pfam" id="PF13545">
    <property type="entry name" value="HTH_Crp_2"/>
    <property type="match status" value="1"/>
</dbReference>
<dbReference type="InterPro" id="IPR036388">
    <property type="entry name" value="WH-like_DNA-bd_sf"/>
</dbReference>
<dbReference type="Gene3D" id="2.60.120.10">
    <property type="entry name" value="Jelly Rolls"/>
    <property type="match status" value="1"/>
</dbReference>
<dbReference type="InterPro" id="IPR036390">
    <property type="entry name" value="WH_DNA-bd_sf"/>
</dbReference>
<name>A0A495W6H3_9PSEU</name>
<proteinExistence type="predicted"/>
<accession>A0A495W6H3</accession>
<dbReference type="GO" id="GO:0005829">
    <property type="term" value="C:cytosol"/>
    <property type="evidence" value="ECO:0007669"/>
    <property type="project" value="TreeGrafter"/>
</dbReference>
<dbReference type="InterPro" id="IPR012318">
    <property type="entry name" value="HTH_CRP"/>
</dbReference>
<dbReference type="OrthoDB" id="41390at2"/>
<dbReference type="InterPro" id="IPR000595">
    <property type="entry name" value="cNMP-bd_dom"/>
</dbReference>
<dbReference type="PROSITE" id="PS50042">
    <property type="entry name" value="CNMP_BINDING_3"/>
    <property type="match status" value="1"/>
</dbReference>
<dbReference type="Gene3D" id="1.10.10.10">
    <property type="entry name" value="Winged helix-like DNA-binding domain superfamily/Winged helix DNA-binding domain"/>
    <property type="match status" value="1"/>
</dbReference>
<sequence>MTAIPPPRADAWPAGTFLDLLSPASQAALLGLGVPRAYRRGDVMLREAERSDHVVLLVRAVVKATVTLENGRVALLGIKVGGDVVGEMAALSGEPRSATVTVCGDAHVRVIPAVVFREYLNRFADAGPALTRVIMQTLRWADKRRTDFNGYPAFVRLARVLDELADGYGRAVPGGVTLDLGLTQRELGALVGAEEDTARKELRSLRDRGVIRMGYRTITIVDRPVLNSIAYDWSETR</sequence>
<dbReference type="AlphaFoldDB" id="A0A495W6H3"/>
<dbReference type="GO" id="GO:0003700">
    <property type="term" value="F:DNA-binding transcription factor activity"/>
    <property type="evidence" value="ECO:0007669"/>
    <property type="project" value="TreeGrafter"/>
</dbReference>
<dbReference type="EMBL" id="RBXO01000001">
    <property type="protein sequence ID" value="RKT56677.1"/>
    <property type="molecule type" value="Genomic_DNA"/>
</dbReference>
<dbReference type="PANTHER" id="PTHR24567:SF74">
    <property type="entry name" value="HTH-TYPE TRANSCRIPTIONAL REGULATOR ARCR"/>
    <property type="match status" value="1"/>
</dbReference>
<evidence type="ECO:0000256" key="3">
    <source>
        <dbReference type="ARBA" id="ARBA00023163"/>
    </source>
</evidence>
<evidence type="ECO:0000259" key="4">
    <source>
        <dbReference type="PROSITE" id="PS50042"/>
    </source>
</evidence>
<keyword evidence="3" id="KW-0804">Transcription</keyword>
<evidence type="ECO:0000256" key="2">
    <source>
        <dbReference type="ARBA" id="ARBA00023125"/>
    </source>
</evidence>
<dbReference type="InterPro" id="IPR050397">
    <property type="entry name" value="Env_Response_Regulators"/>
</dbReference>
<evidence type="ECO:0000313" key="7">
    <source>
        <dbReference type="Proteomes" id="UP000282084"/>
    </source>
</evidence>
<evidence type="ECO:0000259" key="5">
    <source>
        <dbReference type="PROSITE" id="PS51063"/>
    </source>
</evidence>
<protein>
    <submittedName>
        <fullName evidence="6">CRP-like cAMP-binding protein</fullName>
    </submittedName>
</protein>
<reference evidence="6 7" key="1">
    <citation type="submission" date="2018-10" db="EMBL/GenBank/DDBJ databases">
        <title>Sequencing the genomes of 1000 actinobacteria strains.</title>
        <authorList>
            <person name="Klenk H.-P."/>
        </authorList>
    </citation>
    <scope>NUCLEOTIDE SEQUENCE [LARGE SCALE GENOMIC DNA]</scope>
    <source>
        <strain evidence="6 7">DSM 43800</strain>
    </source>
</reference>
<dbReference type="InterPro" id="IPR018490">
    <property type="entry name" value="cNMP-bd_dom_sf"/>
</dbReference>
<evidence type="ECO:0000313" key="6">
    <source>
        <dbReference type="EMBL" id="RKT56677.1"/>
    </source>
</evidence>
<dbReference type="SMART" id="SM00100">
    <property type="entry name" value="cNMP"/>
    <property type="match status" value="1"/>
</dbReference>
<feature type="domain" description="HTH crp-type" evidence="5">
    <location>
        <begin position="151"/>
        <end position="224"/>
    </location>
</feature>
<evidence type="ECO:0000256" key="1">
    <source>
        <dbReference type="ARBA" id="ARBA00023015"/>
    </source>
</evidence>
<dbReference type="Pfam" id="PF00027">
    <property type="entry name" value="cNMP_binding"/>
    <property type="match status" value="1"/>
</dbReference>
<dbReference type="InterPro" id="IPR014710">
    <property type="entry name" value="RmlC-like_jellyroll"/>
</dbReference>
<dbReference type="SUPFAM" id="SSF46785">
    <property type="entry name" value="Winged helix' DNA-binding domain"/>
    <property type="match status" value="1"/>
</dbReference>
<dbReference type="RefSeq" id="WP_121008200.1">
    <property type="nucleotide sequence ID" value="NZ_RBXO01000001.1"/>
</dbReference>
<dbReference type="Proteomes" id="UP000282084">
    <property type="component" value="Unassembled WGS sequence"/>
</dbReference>